<evidence type="ECO:0000313" key="9">
    <source>
        <dbReference type="Ensembl" id="ENSNMLP00000008435.1"/>
    </source>
</evidence>
<evidence type="ECO:0000259" key="8">
    <source>
        <dbReference type="SMART" id="SM00907"/>
    </source>
</evidence>
<keyword evidence="4" id="KW-0732">Signal</keyword>
<dbReference type="Proteomes" id="UP000694523">
    <property type="component" value="Unplaced"/>
</dbReference>
<sequence length="293" mass="32750">MSLASVLGQFPSLRACVCEQEADLCDSIPALLAQCHQKPAVQWQRISKNDWQLSTLLDMDHDASESCLESIRRCLGDSVCNRLMAPVLQQCMGLNCEHHRCQEATVSFYRSMPLHIAQLLVMCQCQDSDEACVRMSSALHSGTCGAERRSCLHTARQCVGDTGCRRQLSVLQSRCWRSVEPHCLNNLHTDECFSQMKPALILGAYTECQSAFLDTVGTTLHFPCTCEGLLSPDLQTCAIIHEVFHNRTPFIKQWKDSKAPTKPPDRSDDILFDWSDYLLSGFACLLLMGITVS</sequence>
<keyword evidence="10" id="KW-1185">Reference proteome</keyword>
<dbReference type="GO" id="GO:0038023">
    <property type="term" value="F:signaling receptor activity"/>
    <property type="evidence" value="ECO:0007669"/>
    <property type="project" value="InterPro"/>
</dbReference>
<organism evidence="9 10">
    <name type="scientific">Neogobius melanostomus</name>
    <name type="common">round goby</name>
    <dbReference type="NCBI Taxonomy" id="47308"/>
    <lineage>
        <taxon>Eukaryota</taxon>
        <taxon>Metazoa</taxon>
        <taxon>Chordata</taxon>
        <taxon>Craniata</taxon>
        <taxon>Vertebrata</taxon>
        <taxon>Euteleostomi</taxon>
        <taxon>Actinopterygii</taxon>
        <taxon>Neopterygii</taxon>
        <taxon>Teleostei</taxon>
        <taxon>Neoteleostei</taxon>
        <taxon>Acanthomorphata</taxon>
        <taxon>Gobiaria</taxon>
        <taxon>Gobiiformes</taxon>
        <taxon>Gobioidei</taxon>
        <taxon>Gobiidae</taxon>
        <taxon>Benthophilinae</taxon>
        <taxon>Neogobiini</taxon>
        <taxon>Neogobius</taxon>
    </lineage>
</organism>
<reference evidence="9" key="1">
    <citation type="submission" date="2025-08" db="UniProtKB">
        <authorList>
            <consortium name="Ensembl"/>
        </authorList>
    </citation>
    <scope>IDENTIFICATION</scope>
</reference>
<name>A0A8C6SLB9_9GOBI</name>
<dbReference type="GO" id="GO:0007169">
    <property type="term" value="P:cell surface receptor protein tyrosine kinase signaling pathway"/>
    <property type="evidence" value="ECO:0007669"/>
    <property type="project" value="UniProtKB-ARBA"/>
</dbReference>
<dbReference type="GO" id="GO:0007399">
    <property type="term" value="P:nervous system development"/>
    <property type="evidence" value="ECO:0007669"/>
    <property type="project" value="TreeGrafter"/>
</dbReference>
<dbReference type="AlphaFoldDB" id="A0A8C6SLB9"/>
<feature type="domain" description="GDNF/GAS1" evidence="8">
    <location>
        <begin position="67"/>
        <end position="144"/>
    </location>
</feature>
<evidence type="ECO:0000256" key="5">
    <source>
        <dbReference type="ARBA" id="ARBA00023136"/>
    </source>
</evidence>
<reference evidence="9" key="2">
    <citation type="submission" date="2025-09" db="UniProtKB">
        <authorList>
            <consortium name="Ensembl"/>
        </authorList>
    </citation>
    <scope>IDENTIFICATION</scope>
</reference>
<feature type="domain" description="GDNF/GAS1" evidence="8">
    <location>
        <begin position="151"/>
        <end position="248"/>
    </location>
</feature>
<comment type="subcellular location">
    <subcellularLocation>
        <location evidence="1">Cell membrane</location>
    </subcellularLocation>
</comment>
<evidence type="ECO:0000256" key="2">
    <source>
        <dbReference type="ARBA" id="ARBA00005961"/>
    </source>
</evidence>
<evidence type="ECO:0000256" key="6">
    <source>
        <dbReference type="ARBA" id="ARBA00023170"/>
    </source>
</evidence>
<keyword evidence="6" id="KW-0675">Receptor</keyword>
<dbReference type="PANTHER" id="PTHR10269:SF1">
    <property type="entry name" value="GDNF FAMILY RECEPTOR ALPHA-LIKE"/>
    <property type="match status" value="1"/>
</dbReference>
<keyword evidence="7" id="KW-0325">Glycoprotein</keyword>
<dbReference type="Ensembl" id="ENSNMLT00000009580.1">
    <property type="protein sequence ID" value="ENSNMLP00000008435.1"/>
    <property type="gene ID" value="ENSNMLG00000005976.1"/>
</dbReference>
<keyword evidence="5" id="KW-0472">Membrane</keyword>
<evidence type="ECO:0000256" key="4">
    <source>
        <dbReference type="ARBA" id="ARBA00022729"/>
    </source>
</evidence>
<dbReference type="InterPro" id="IPR037193">
    <property type="entry name" value="GDNF_alpha"/>
</dbReference>
<evidence type="ECO:0000256" key="3">
    <source>
        <dbReference type="ARBA" id="ARBA00022475"/>
    </source>
</evidence>
<dbReference type="GO" id="GO:0009897">
    <property type="term" value="C:external side of plasma membrane"/>
    <property type="evidence" value="ECO:0007669"/>
    <property type="project" value="TreeGrafter"/>
</dbReference>
<dbReference type="GO" id="GO:0043235">
    <property type="term" value="C:receptor complex"/>
    <property type="evidence" value="ECO:0007669"/>
    <property type="project" value="TreeGrafter"/>
</dbReference>
<dbReference type="Pfam" id="PF02351">
    <property type="entry name" value="GDNF"/>
    <property type="match status" value="2"/>
</dbReference>
<proteinExistence type="inferred from homology"/>
<dbReference type="SUPFAM" id="SSF110035">
    <property type="entry name" value="GDNF receptor-like"/>
    <property type="match status" value="2"/>
</dbReference>
<comment type="similarity">
    <text evidence="2">Belongs to the GDNFR family.</text>
</comment>
<evidence type="ECO:0000256" key="1">
    <source>
        <dbReference type="ARBA" id="ARBA00004236"/>
    </source>
</evidence>
<dbReference type="SMART" id="SM00907">
    <property type="entry name" value="GDNF"/>
    <property type="match status" value="2"/>
</dbReference>
<evidence type="ECO:0000313" key="10">
    <source>
        <dbReference type="Proteomes" id="UP000694523"/>
    </source>
</evidence>
<accession>A0A8C6SLB9</accession>
<evidence type="ECO:0000256" key="7">
    <source>
        <dbReference type="ARBA" id="ARBA00023180"/>
    </source>
</evidence>
<keyword evidence="3" id="KW-1003">Cell membrane</keyword>
<dbReference type="PANTHER" id="PTHR10269">
    <property type="entry name" value="GDNF RECEPTOR ALPHA"/>
    <property type="match status" value="1"/>
</dbReference>
<dbReference type="InterPro" id="IPR016017">
    <property type="entry name" value="GDNF/GAS1"/>
</dbReference>
<dbReference type="InterPro" id="IPR003438">
    <property type="entry name" value="GDNF_rcpt"/>
</dbReference>
<protein>
    <recommendedName>
        <fullName evidence="8">GDNF/GAS1 domain-containing protein</fullName>
    </recommendedName>
</protein>